<name>U9UUW5_RHIID</name>
<proteinExistence type="predicted"/>
<sequence>MINPPPRRYHAIPGYEVQAPGRIKKKISYINLSLIPDLEGQEVGRVEWNYSAVPLSYSSKNNIDRQDIPAVPAECITVESKVKKFGGKKTKSKSVRISELPVIQTPLASKSLNISNEELEAFCEKEDKRGEKITEEMNRILAT</sequence>
<dbReference type="EMBL" id="KI278296">
    <property type="protein sequence ID" value="ESA19371.1"/>
    <property type="molecule type" value="Genomic_DNA"/>
</dbReference>
<dbReference type="AlphaFoldDB" id="U9UUW5"/>
<evidence type="ECO:0000313" key="1">
    <source>
        <dbReference type="EMBL" id="ESA19371.1"/>
    </source>
</evidence>
<accession>U9UUW5</accession>
<gene>
    <name evidence="1" type="ORF">GLOINDRAFT_213</name>
</gene>
<reference evidence="1" key="1">
    <citation type="submission" date="2013-07" db="EMBL/GenBank/DDBJ databases">
        <title>The genome of an arbuscular mycorrhizal fungus provides insights into the evolution of the oldest plant symbiosis.</title>
        <authorList>
            <consortium name="DOE Joint Genome Institute"/>
            <person name="Tisserant E."/>
            <person name="Malbreil M."/>
            <person name="Kuo A."/>
            <person name="Kohler A."/>
            <person name="Symeonidi A."/>
            <person name="Balestrini R."/>
            <person name="Charron P."/>
            <person name="Duensing N."/>
            <person name="Frei-dit-Frey N."/>
            <person name="Gianinazzi-Pearson V."/>
            <person name="Gilbert B."/>
            <person name="Handa Y."/>
            <person name="Hijri M."/>
            <person name="Kaul R."/>
            <person name="Kawaguchi M."/>
            <person name="Krajinski F."/>
            <person name="Lammers P."/>
            <person name="Lapierre D."/>
            <person name="Masclaux F.G."/>
            <person name="Murat C."/>
            <person name="Morin E."/>
            <person name="Ndikumana S."/>
            <person name="Pagni M."/>
            <person name="Petitpierre D."/>
            <person name="Requena N."/>
            <person name="Rosikiewicz P."/>
            <person name="Riley R."/>
            <person name="Saito K."/>
            <person name="San Clemente H."/>
            <person name="Shapiro H."/>
            <person name="van Tuinen D."/>
            <person name="Becard G."/>
            <person name="Bonfante P."/>
            <person name="Paszkowski U."/>
            <person name="Shachar-Hill Y."/>
            <person name="Young J.P."/>
            <person name="Sanders I.R."/>
            <person name="Henrissat B."/>
            <person name="Rensing S.A."/>
            <person name="Grigoriev I.V."/>
            <person name="Corradi N."/>
            <person name="Roux C."/>
            <person name="Martin F."/>
        </authorList>
    </citation>
    <scope>NUCLEOTIDE SEQUENCE</scope>
    <source>
        <strain evidence="1">DAOM 197198</strain>
    </source>
</reference>
<protein>
    <submittedName>
        <fullName evidence="1">Uncharacterized protein</fullName>
    </submittedName>
</protein>
<organism evidence="1">
    <name type="scientific">Rhizophagus irregularis (strain DAOM 181602 / DAOM 197198 / MUCL 43194)</name>
    <name type="common">Arbuscular mycorrhizal fungus</name>
    <name type="synonym">Glomus intraradices</name>
    <dbReference type="NCBI Taxonomy" id="747089"/>
    <lineage>
        <taxon>Eukaryota</taxon>
        <taxon>Fungi</taxon>
        <taxon>Fungi incertae sedis</taxon>
        <taxon>Mucoromycota</taxon>
        <taxon>Glomeromycotina</taxon>
        <taxon>Glomeromycetes</taxon>
        <taxon>Glomerales</taxon>
        <taxon>Glomeraceae</taxon>
        <taxon>Rhizophagus</taxon>
    </lineage>
</organism>
<dbReference type="HOGENOM" id="CLU_1807224_0_0_1"/>
<dbReference type="VEuPathDB" id="FungiDB:RhiirFUN_005340"/>